<dbReference type="RefSeq" id="WP_306000249.1">
    <property type="nucleotide sequence ID" value="NZ_JASNFN010000014.1"/>
</dbReference>
<feature type="transmembrane region" description="Helical" evidence="7">
    <location>
        <begin position="147"/>
        <end position="166"/>
    </location>
</feature>
<evidence type="ECO:0000259" key="8">
    <source>
        <dbReference type="PROSITE" id="PS50928"/>
    </source>
</evidence>
<keyword evidence="4 7" id="KW-0812">Transmembrane</keyword>
<sequence>MSSTIATWLGRRVLGALVTVVIASVVVFGALRLMPDTDGALAGGRRLTPEQMAALRERYGLDDPFLMAYADWAGNVLSFDFGISTVYQDSVNTLLASRLPVSAFLIGYSVVLTVLLGLTVAVIGAVKGGVVARLTTVLTSGAAATPPFVATVVLLSVFAVQLGWFPTTGAGEGFLDRLWHLTLPALAMALVAFGVLARVAQATFVEELRREHVEVARSRGVRTGAIVRRHVIRNALGPIMTLGGVLVAGLFVGTAVVETAFGVNGIGSFLVSSVARQDFPVVQALALIGVTLFVVVSTIVEVLLPVVDPRVRKELVSR</sequence>
<dbReference type="Gene3D" id="1.10.3720.10">
    <property type="entry name" value="MetI-like"/>
    <property type="match status" value="1"/>
</dbReference>
<dbReference type="Proteomes" id="UP001233673">
    <property type="component" value="Unassembled WGS sequence"/>
</dbReference>
<dbReference type="PANTHER" id="PTHR43163">
    <property type="entry name" value="DIPEPTIDE TRANSPORT SYSTEM PERMEASE PROTEIN DPPB-RELATED"/>
    <property type="match status" value="1"/>
</dbReference>
<dbReference type="InterPro" id="IPR035906">
    <property type="entry name" value="MetI-like_sf"/>
</dbReference>
<protein>
    <submittedName>
        <fullName evidence="9">ABC transporter permease</fullName>
    </submittedName>
</protein>
<comment type="similarity">
    <text evidence="7">Belongs to the binding-protein-dependent transport system permease family.</text>
</comment>
<feature type="transmembrane region" description="Helical" evidence="7">
    <location>
        <begin position="178"/>
        <end position="200"/>
    </location>
</feature>
<evidence type="ECO:0000256" key="7">
    <source>
        <dbReference type="RuleBase" id="RU363032"/>
    </source>
</evidence>
<reference evidence="10" key="1">
    <citation type="submission" date="2023-05" db="EMBL/GenBank/DDBJ databases">
        <title>Draft genome of Pseudofrankia sp. BMG5.37.</title>
        <authorList>
            <person name="Gtari M."/>
            <person name="Ghodhbane F."/>
            <person name="Sbissi I."/>
        </authorList>
    </citation>
    <scope>NUCLEOTIDE SEQUENCE [LARGE SCALE GENOMIC DNA]</scope>
    <source>
        <strain evidence="10">BMG 814</strain>
    </source>
</reference>
<evidence type="ECO:0000256" key="4">
    <source>
        <dbReference type="ARBA" id="ARBA00022692"/>
    </source>
</evidence>
<keyword evidence="2 7" id="KW-0813">Transport</keyword>
<keyword evidence="10" id="KW-1185">Reference proteome</keyword>
<dbReference type="InterPro" id="IPR045621">
    <property type="entry name" value="BPD_transp_1_N"/>
</dbReference>
<feature type="transmembrane region" description="Helical" evidence="7">
    <location>
        <begin position="239"/>
        <end position="261"/>
    </location>
</feature>
<comment type="caution">
    <text evidence="9">The sequence shown here is derived from an EMBL/GenBank/DDBJ whole genome shotgun (WGS) entry which is preliminary data.</text>
</comment>
<dbReference type="Pfam" id="PF19300">
    <property type="entry name" value="BPD_transp_1_N"/>
    <property type="match status" value="1"/>
</dbReference>
<evidence type="ECO:0000256" key="5">
    <source>
        <dbReference type="ARBA" id="ARBA00022989"/>
    </source>
</evidence>
<evidence type="ECO:0000313" key="10">
    <source>
        <dbReference type="Proteomes" id="UP001233673"/>
    </source>
</evidence>
<keyword evidence="3" id="KW-1003">Cell membrane</keyword>
<comment type="subcellular location">
    <subcellularLocation>
        <location evidence="1 7">Cell membrane</location>
        <topology evidence="1 7">Multi-pass membrane protein</topology>
    </subcellularLocation>
</comment>
<keyword evidence="6 7" id="KW-0472">Membrane</keyword>
<evidence type="ECO:0000256" key="6">
    <source>
        <dbReference type="ARBA" id="ARBA00023136"/>
    </source>
</evidence>
<dbReference type="Pfam" id="PF00528">
    <property type="entry name" value="BPD_transp_1"/>
    <property type="match status" value="1"/>
</dbReference>
<feature type="transmembrane region" description="Helical" evidence="7">
    <location>
        <begin position="103"/>
        <end position="126"/>
    </location>
</feature>
<evidence type="ECO:0000256" key="2">
    <source>
        <dbReference type="ARBA" id="ARBA00022448"/>
    </source>
</evidence>
<dbReference type="PANTHER" id="PTHR43163:SF6">
    <property type="entry name" value="DIPEPTIDE TRANSPORT SYSTEM PERMEASE PROTEIN DPPB-RELATED"/>
    <property type="match status" value="1"/>
</dbReference>
<dbReference type="CDD" id="cd06261">
    <property type="entry name" value="TM_PBP2"/>
    <property type="match status" value="1"/>
</dbReference>
<evidence type="ECO:0000313" key="9">
    <source>
        <dbReference type="EMBL" id="MDP5183627.1"/>
    </source>
</evidence>
<name>A0ABT9IEL2_9ACTN</name>
<dbReference type="SUPFAM" id="SSF161098">
    <property type="entry name" value="MetI-like"/>
    <property type="match status" value="1"/>
</dbReference>
<feature type="domain" description="ABC transmembrane type-1" evidence="8">
    <location>
        <begin position="99"/>
        <end position="300"/>
    </location>
</feature>
<feature type="transmembrane region" description="Helical" evidence="7">
    <location>
        <begin position="12"/>
        <end position="31"/>
    </location>
</feature>
<proteinExistence type="inferred from homology"/>
<organism evidence="9 10">
    <name type="scientific">Blastococcus carthaginiensis</name>
    <dbReference type="NCBI Taxonomy" id="3050034"/>
    <lineage>
        <taxon>Bacteria</taxon>
        <taxon>Bacillati</taxon>
        <taxon>Actinomycetota</taxon>
        <taxon>Actinomycetes</taxon>
        <taxon>Geodermatophilales</taxon>
        <taxon>Geodermatophilaceae</taxon>
        <taxon>Blastococcus</taxon>
    </lineage>
</organism>
<accession>A0ABT9IEL2</accession>
<dbReference type="InterPro" id="IPR000515">
    <property type="entry name" value="MetI-like"/>
</dbReference>
<gene>
    <name evidence="9" type="ORF">QOZ88_13355</name>
</gene>
<feature type="transmembrane region" description="Helical" evidence="7">
    <location>
        <begin position="281"/>
        <end position="304"/>
    </location>
</feature>
<keyword evidence="5 7" id="KW-1133">Transmembrane helix</keyword>
<evidence type="ECO:0000256" key="1">
    <source>
        <dbReference type="ARBA" id="ARBA00004651"/>
    </source>
</evidence>
<dbReference type="PROSITE" id="PS50928">
    <property type="entry name" value="ABC_TM1"/>
    <property type="match status" value="1"/>
</dbReference>
<dbReference type="EMBL" id="JASNFN010000014">
    <property type="protein sequence ID" value="MDP5183627.1"/>
    <property type="molecule type" value="Genomic_DNA"/>
</dbReference>
<evidence type="ECO:0000256" key="3">
    <source>
        <dbReference type="ARBA" id="ARBA00022475"/>
    </source>
</evidence>